<evidence type="ECO:0000256" key="1">
    <source>
        <dbReference type="ARBA" id="ARBA00008151"/>
    </source>
</evidence>
<dbReference type="PANTHER" id="PTHR14208:SF2">
    <property type="entry name" value="PROTEIN KRASAVIETZ"/>
    <property type="match status" value="1"/>
</dbReference>
<feature type="domain" description="W2" evidence="3">
    <location>
        <begin position="298"/>
        <end position="475"/>
    </location>
</feature>
<evidence type="ECO:0000313" key="4">
    <source>
        <dbReference type="EMBL" id="PFX20027.1"/>
    </source>
</evidence>
<protein>
    <submittedName>
        <fullName evidence="4">Basic leucine zipper and W2 domain-containing protein 1</fullName>
    </submittedName>
</protein>
<dbReference type="EMBL" id="LSMT01000334">
    <property type="protein sequence ID" value="PFX20027.1"/>
    <property type="molecule type" value="Genomic_DNA"/>
</dbReference>
<dbReference type="GO" id="GO:0016020">
    <property type="term" value="C:membrane"/>
    <property type="evidence" value="ECO:0007669"/>
    <property type="project" value="TreeGrafter"/>
</dbReference>
<evidence type="ECO:0000313" key="5">
    <source>
        <dbReference type="Proteomes" id="UP000225706"/>
    </source>
</evidence>
<dbReference type="InterPro" id="IPR051245">
    <property type="entry name" value="eIF5-mimic_regulator"/>
</dbReference>
<dbReference type="SMART" id="SM00515">
    <property type="entry name" value="eIF5C"/>
    <property type="match status" value="1"/>
</dbReference>
<dbReference type="Gene3D" id="1.25.40.180">
    <property type="match status" value="1"/>
</dbReference>
<comment type="caution">
    <text evidence="4">The sequence shown here is derived from an EMBL/GenBank/DDBJ whole genome shotgun (WGS) entry which is preliminary data.</text>
</comment>
<dbReference type="SUPFAM" id="SSF48371">
    <property type="entry name" value="ARM repeat"/>
    <property type="match status" value="1"/>
</dbReference>
<dbReference type="Pfam" id="PF02020">
    <property type="entry name" value="W2"/>
    <property type="match status" value="1"/>
</dbReference>
<evidence type="ECO:0000259" key="3">
    <source>
        <dbReference type="PROSITE" id="PS51363"/>
    </source>
</evidence>
<dbReference type="AlphaFoldDB" id="A0A2B4RUK8"/>
<dbReference type="InterPro" id="IPR057397">
    <property type="entry name" value="HEAT_5MP1_2"/>
</dbReference>
<dbReference type="CDD" id="cd11560">
    <property type="entry name" value="W2_eIF5C_like"/>
    <property type="match status" value="1"/>
</dbReference>
<dbReference type="InterPro" id="IPR003307">
    <property type="entry name" value="W2_domain"/>
</dbReference>
<dbReference type="OrthoDB" id="1727522at2759"/>
<organism evidence="4 5">
    <name type="scientific">Stylophora pistillata</name>
    <name type="common">Smooth cauliflower coral</name>
    <dbReference type="NCBI Taxonomy" id="50429"/>
    <lineage>
        <taxon>Eukaryota</taxon>
        <taxon>Metazoa</taxon>
        <taxon>Cnidaria</taxon>
        <taxon>Anthozoa</taxon>
        <taxon>Hexacorallia</taxon>
        <taxon>Scleractinia</taxon>
        <taxon>Astrocoeniina</taxon>
        <taxon>Pocilloporidae</taxon>
        <taxon>Stylophora</taxon>
    </lineage>
</organism>
<name>A0A2B4RUK8_STYPI</name>
<gene>
    <name evidence="4" type="primary">bzw1</name>
    <name evidence="4" type="ORF">AWC38_SpisGene15543</name>
</gene>
<sequence>MDVLPWGGMDSAPVSDNPRLPPSCFPAVSYIYSGCEGELRRHPTSFIFPYFKRFPASCFMSQKQPKPTLSGQRIRTRKRDEKEKQDPLAFRDAIIQGLQDIGNNDLDQVYKFLDSSGSKLNYRLYGECLFDILFAGGVLAPGGSILEEGEKATWKTSVCIFDANDDDVKTYVQVINKVIARYRYLQKAFEDEIKKILLFLKGFSEDQRNKLAIAAGIILANGMASPTALSSLLNENLVKEGLALPFLTKVFQVWVKEKDFASLSSALRKAELENKLLDFFPPNKQTQEMFDKHFIANGLDKLVAFQKAQQTLGTRRNFQQQLKEMLDNEAPVKEMISSCKEEMKKYELSEDDVVFLVWKSLMRAVEWNKKEELVADQALRHLKVYAPLLAAFTSQAKSEMNLLVKVQEYCYDNMNFTKVFQKMVLLLYKTDVLSEDTIIKWYKGGYSQKGKTVFLEQMKKMVEWLQSAEEETESEEEEEGA</sequence>
<evidence type="ECO:0000256" key="2">
    <source>
        <dbReference type="SAM" id="MobiDB-lite"/>
    </source>
</evidence>
<proteinExistence type="inferred from homology"/>
<feature type="region of interest" description="Disordered" evidence="2">
    <location>
        <begin position="62"/>
        <end position="86"/>
    </location>
</feature>
<dbReference type="STRING" id="50429.A0A2B4RUK8"/>
<accession>A0A2B4RUK8</accession>
<dbReference type="InterPro" id="IPR016024">
    <property type="entry name" value="ARM-type_fold"/>
</dbReference>
<reference evidence="5" key="1">
    <citation type="journal article" date="2017" name="bioRxiv">
        <title>Comparative analysis of the genomes of Stylophora pistillata and Acropora digitifera provides evidence for extensive differences between species of corals.</title>
        <authorList>
            <person name="Voolstra C.R."/>
            <person name="Li Y."/>
            <person name="Liew Y.J."/>
            <person name="Baumgarten S."/>
            <person name="Zoccola D."/>
            <person name="Flot J.-F."/>
            <person name="Tambutte S."/>
            <person name="Allemand D."/>
            <person name="Aranda M."/>
        </authorList>
    </citation>
    <scope>NUCLEOTIDE SEQUENCE [LARGE SCALE GENOMIC DNA]</scope>
</reference>
<comment type="similarity">
    <text evidence="1">Belongs to the BZW family.</text>
</comment>
<dbReference type="GO" id="GO:0006417">
    <property type="term" value="P:regulation of translation"/>
    <property type="evidence" value="ECO:0007669"/>
    <property type="project" value="UniProtKB-ARBA"/>
</dbReference>
<dbReference type="PROSITE" id="PS51363">
    <property type="entry name" value="W2"/>
    <property type="match status" value="1"/>
</dbReference>
<dbReference type="Pfam" id="PF25504">
    <property type="entry name" value="HEAT_5MP1_2"/>
    <property type="match status" value="1"/>
</dbReference>
<keyword evidence="5" id="KW-1185">Reference proteome</keyword>
<dbReference type="Proteomes" id="UP000225706">
    <property type="component" value="Unassembled WGS sequence"/>
</dbReference>
<dbReference type="FunFam" id="1.25.40.180:FF:000006">
    <property type="entry name" value="Basic leucine zipper and W2 domain-containing protein 1"/>
    <property type="match status" value="1"/>
</dbReference>
<dbReference type="PANTHER" id="PTHR14208">
    <property type="entry name" value="BASIC LEUCINE ZIPPER AND W2 DOMAIN-CONTAINING PROTEIN"/>
    <property type="match status" value="1"/>
</dbReference>
<dbReference type="InterPro" id="IPR043510">
    <property type="entry name" value="W2_5MP1/2"/>
</dbReference>
<dbReference type="GO" id="GO:0005737">
    <property type="term" value="C:cytoplasm"/>
    <property type="evidence" value="ECO:0007669"/>
    <property type="project" value="UniProtKB-ARBA"/>
</dbReference>
<feature type="compositionally biased region" description="Polar residues" evidence="2">
    <location>
        <begin position="62"/>
        <end position="73"/>
    </location>
</feature>